<proteinExistence type="inferred from homology"/>
<evidence type="ECO:0000256" key="1">
    <source>
        <dbReference type="ARBA" id="ARBA00009986"/>
    </source>
</evidence>
<dbReference type="InterPro" id="IPR016161">
    <property type="entry name" value="Ald_DH/histidinol_DH"/>
</dbReference>
<gene>
    <name evidence="6" type="ORF">DRB17_10665</name>
</gene>
<evidence type="ECO:0000256" key="4">
    <source>
        <dbReference type="RuleBase" id="RU003345"/>
    </source>
</evidence>
<keyword evidence="7" id="KW-1185">Reference proteome</keyword>
<dbReference type="EMBL" id="QPMH01000008">
    <property type="protein sequence ID" value="RDD61939.1"/>
    <property type="molecule type" value="Genomic_DNA"/>
</dbReference>
<evidence type="ECO:0000313" key="7">
    <source>
        <dbReference type="Proteomes" id="UP000253941"/>
    </source>
</evidence>
<dbReference type="SUPFAM" id="SSF53720">
    <property type="entry name" value="ALDH-like"/>
    <property type="match status" value="1"/>
</dbReference>
<comment type="caution">
    <text evidence="6">The sequence shown here is derived from an EMBL/GenBank/DDBJ whole genome shotgun (WGS) entry which is preliminary data.</text>
</comment>
<feature type="active site" evidence="3">
    <location>
        <position position="231"/>
    </location>
</feature>
<protein>
    <submittedName>
        <fullName evidence="6">Aldehyde dehydrogenase family protein</fullName>
    </submittedName>
</protein>
<dbReference type="InterPro" id="IPR016162">
    <property type="entry name" value="Ald_DH_N"/>
</dbReference>
<dbReference type="Pfam" id="PF00171">
    <property type="entry name" value="Aldedh"/>
    <property type="match status" value="1"/>
</dbReference>
<dbReference type="GO" id="GO:0016620">
    <property type="term" value="F:oxidoreductase activity, acting on the aldehyde or oxo group of donors, NAD or NADP as acceptor"/>
    <property type="evidence" value="ECO:0007669"/>
    <property type="project" value="InterPro"/>
</dbReference>
<dbReference type="Gene3D" id="3.40.309.10">
    <property type="entry name" value="Aldehyde Dehydrogenase, Chain A, domain 2"/>
    <property type="match status" value="1"/>
</dbReference>
<name>A0A369T9D5_9PROT</name>
<reference evidence="6 7" key="1">
    <citation type="submission" date="2018-07" db="EMBL/GenBank/DDBJ databases">
        <title>Venubactetium sediminum gen. nov., sp. nov., isolated from a marine solar saltern.</title>
        <authorList>
            <person name="Wang S."/>
        </authorList>
    </citation>
    <scope>NUCLEOTIDE SEQUENCE [LARGE SCALE GENOMIC DNA]</scope>
    <source>
        <strain evidence="6 7">WD2A32</strain>
    </source>
</reference>
<evidence type="ECO:0000313" key="6">
    <source>
        <dbReference type="EMBL" id="RDD61939.1"/>
    </source>
</evidence>
<dbReference type="AlphaFoldDB" id="A0A369T9D5"/>
<dbReference type="InterPro" id="IPR016160">
    <property type="entry name" value="Ald_DH_CS_CYS"/>
</dbReference>
<dbReference type="InterPro" id="IPR029510">
    <property type="entry name" value="Ald_DH_CS_GLU"/>
</dbReference>
<dbReference type="FunFam" id="3.40.309.10:FF:000009">
    <property type="entry name" value="Aldehyde dehydrogenase A"/>
    <property type="match status" value="1"/>
</dbReference>
<dbReference type="PANTHER" id="PTHR11699">
    <property type="entry name" value="ALDEHYDE DEHYDROGENASE-RELATED"/>
    <property type="match status" value="1"/>
</dbReference>
<dbReference type="CDD" id="cd07102">
    <property type="entry name" value="ALDH_EDX86601"/>
    <property type="match status" value="1"/>
</dbReference>
<feature type="domain" description="Aldehyde dehydrogenase" evidence="5">
    <location>
        <begin position="3"/>
        <end position="454"/>
    </location>
</feature>
<dbReference type="Gene3D" id="3.40.605.10">
    <property type="entry name" value="Aldehyde Dehydrogenase, Chain A, domain 1"/>
    <property type="match status" value="1"/>
</dbReference>
<dbReference type="PROSITE" id="PS00687">
    <property type="entry name" value="ALDEHYDE_DEHYDR_GLU"/>
    <property type="match status" value="1"/>
</dbReference>
<organism evidence="6 7">
    <name type="scientific">Ferruginivarius sediminum</name>
    <dbReference type="NCBI Taxonomy" id="2661937"/>
    <lineage>
        <taxon>Bacteria</taxon>
        <taxon>Pseudomonadati</taxon>
        <taxon>Pseudomonadota</taxon>
        <taxon>Alphaproteobacteria</taxon>
        <taxon>Rhodospirillales</taxon>
        <taxon>Rhodospirillaceae</taxon>
        <taxon>Ferruginivarius</taxon>
    </lineage>
</organism>
<dbReference type="RefSeq" id="WP_114582183.1">
    <property type="nucleotide sequence ID" value="NZ_QPMH01000008.1"/>
</dbReference>
<dbReference type="Proteomes" id="UP000253941">
    <property type="component" value="Unassembled WGS sequence"/>
</dbReference>
<keyword evidence="2 4" id="KW-0560">Oxidoreductase</keyword>
<dbReference type="InterPro" id="IPR016163">
    <property type="entry name" value="Ald_DH_C"/>
</dbReference>
<accession>A0A369T9D5</accession>
<comment type="similarity">
    <text evidence="1 4">Belongs to the aldehyde dehydrogenase family.</text>
</comment>
<evidence type="ECO:0000259" key="5">
    <source>
        <dbReference type="Pfam" id="PF00171"/>
    </source>
</evidence>
<evidence type="ECO:0000256" key="3">
    <source>
        <dbReference type="PROSITE-ProRule" id="PRU10007"/>
    </source>
</evidence>
<sequence>MTKRLQCISPIDGSVYVERPYATDTEVEAALDRAVAAQRAWRATPLDRRIAILSDAVDRIVAERDDLGEEITRSMGRPIAASPKEADIFAERARYMLDAAPRELADIPVADDSAKHQFIRREPLGVALIVVPWNYPYMTAVNAVWPALAAGNAVLLKPSAQTPLSGERMARILQEAGLPEGVFQCLHLDRATTARLVADRRIGFVGFTGSVPGGRAIQEAADGNFPGLGLELGGKDPAYIRPDADLEQAVDGTADGAFFNSGQSCCGIERIYVHADIYDDFLSRFVETVNGLELGDPLNPETSLGPLVRADAAKLVRRQIEAAVAAGATAHIDPRAFPAASDGTPYMAPQVLTGVDHSMAVMMDESFGPVVGIMRVAGDEEAVRLMNDSPFGLTASIWTRDLDAARRLGDEVATGTVFANKSDYLDPALAWVGIKDSGHGCTLSRLGYAPLTRPKSFNLHRI</sequence>
<dbReference type="PROSITE" id="PS00070">
    <property type="entry name" value="ALDEHYDE_DEHYDR_CYS"/>
    <property type="match status" value="1"/>
</dbReference>
<dbReference type="InterPro" id="IPR015590">
    <property type="entry name" value="Aldehyde_DH_dom"/>
</dbReference>
<evidence type="ECO:0000256" key="2">
    <source>
        <dbReference type="ARBA" id="ARBA00023002"/>
    </source>
</evidence>